<evidence type="ECO:0000256" key="1">
    <source>
        <dbReference type="SAM" id="MobiDB-lite"/>
    </source>
</evidence>
<dbReference type="PROSITE" id="PS51154">
    <property type="entry name" value="MACRO"/>
    <property type="match status" value="1"/>
</dbReference>
<dbReference type="InterPro" id="IPR037215">
    <property type="entry name" value="GUN4-like_sf"/>
</dbReference>
<evidence type="ECO:0000313" key="4">
    <source>
        <dbReference type="Proteomes" id="UP000641954"/>
    </source>
</evidence>
<dbReference type="InterPro" id="IPR008629">
    <property type="entry name" value="GUN4-like"/>
</dbReference>
<reference evidence="3 4" key="1">
    <citation type="journal article" date="2020" name="ISME J.">
        <title>Comparative genomics reveals insights into cyanobacterial evolution and habitat adaptation.</title>
        <authorList>
            <person name="Chen M.Y."/>
            <person name="Teng W.K."/>
            <person name="Zhao L."/>
            <person name="Hu C.X."/>
            <person name="Zhou Y.K."/>
            <person name="Han B.P."/>
            <person name="Song L.R."/>
            <person name="Shu W.S."/>
        </authorList>
    </citation>
    <scope>NUCLEOTIDE SEQUENCE [LARGE SCALE GENOMIC DNA]</scope>
    <source>
        <strain evidence="3 4">FACHB-1370</strain>
    </source>
</reference>
<dbReference type="Pfam" id="PF01661">
    <property type="entry name" value="Macro"/>
    <property type="match status" value="1"/>
</dbReference>
<dbReference type="SUPFAM" id="SSF52949">
    <property type="entry name" value="Macro domain-like"/>
    <property type="match status" value="1"/>
</dbReference>
<feature type="domain" description="Macro" evidence="2">
    <location>
        <begin position="617"/>
        <end position="796"/>
    </location>
</feature>
<evidence type="ECO:0000259" key="2">
    <source>
        <dbReference type="PROSITE" id="PS51154"/>
    </source>
</evidence>
<dbReference type="Pfam" id="PF05419">
    <property type="entry name" value="GUN4"/>
    <property type="match status" value="1"/>
</dbReference>
<dbReference type="Pfam" id="PF14516">
    <property type="entry name" value="AAA_35"/>
    <property type="match status" value="1"/>
</dbReference>
<evidence type="ECO:0000313" key="3">
    <source>
        <dbReference type="EMBL" id="MBD2542336.1"/>
    </source>
</evidence>
<dbReference type="InterPro" id="IPR002589">
    <property type="entry name" value="Macro_dom"/>
</dbReference>
<comment type="caution">
    <text evidence="3">The sequence shown here is derived from an EMBL/GenBank/DDBJ whole genome shotgun (WGS) entry which is preliminary data.</text>
</comment>
<accession>A0ABR8E6G6</accession>
<dbReference type="InterPro" id="IPR027417">
    <property type="entry name" value="P-loop_NTPase"/>
</dbReference>
<dbReference type="SMART" id="SM00506">
    <property type="entry name" value="A1pp"/>
    <property type="match status" value="1"/>
</dbReference>
<organism evidence="3 4">
    <name type="scientific">Planktothricoides raciborskii FACHB-1370</name>
    <dbReference type="NCBI Taxonomy" id="2949576"/>
    <lineage>
        <taxon>Bacteria</taxon>
        <taxon>Bacillati</taxon>
        <taxon>Cyanobacteriota</taxon>
        <taxon>Cyanophyceae</taxon>
        <taxon>Oscillatoriophycideae</taxon>
        <taxon>Oscillatoriales</taxon>
        <taxon>Oscillatoriaceae</taxon>
        <taxon>Planktothricoides</taxon>
    </lineage>
</organism>
<dbReference type="Gene3D" id="3.40.50.300">
    <property type="entry name" value="P-loop containing nucleotide triphosphate hydrolases"/>
    <property type="match status" value="1"/>
</dbReference>
<sequence>MSDYAYQVGGSLPVDAPSYVKRQADEDLYQGLKAGEFCYVLNSRQMGKSSLRVRTMQRLQKSGILCASIDLTAIGTSEITPEEWYAGVIDSIVGSLDLYNVFDLDEWWETQGRLSNLRRFSKFIEQILINQVQQPLVIFIDEIDSVLSLNFKVDDFFAAIRACYNKRAEQPALGRLTFCILGVTTPYDLIQDRNRSTPFNIGRAIALTGFQFHEAAPLAQGLRQKFAHADHILKEVLSWTGGQPFLTQKVCRMLGNFTPPTTEKTWANWVEKIIRQQVIYNWESQDEPEHLRTIRDRLLWRGDRQGKILQLYQQILRQGSIISQQKPEYLDLQLTGLVVKHNNNLKVYNRIYGEVFNQTWLSSVFKESFTKNNPPNSFNDVAINYSQLRDLLATKQWQAADRETAAIMLKIAGKESAGRLTGQDMQKFPCEELGRINQLWLDFSDGRFGFTVQKQIWEQVGGLVDSDDSETYCRFADRVGWRKNGAWLDYSQLRFNSNSNTTSPLGHLPRVMVVFWPTVAGDETFNERDFLEAIAQAENWTEEEIGDLFEGCVYLFNRLKDCGLESSSELAENPRIDSSPSLADDARTGESKNIVVNSQKPMTRVPLVYAKDRDLNSGFLHEEMIHNCWLRIYLGSITDLVVDVIVSSDDIYLTMGGGVSAKIRRVGGDEIKKEAQLLTPLSLGDIAITTAGNLAAKKIFHAAVLDWQPLQKPTEDPIKKSVVNCLDCANYLKLKTIAFPLLGTGKARFTSLQVFDIMVNEIIAKIGTDNQSIEEVAIVIFGDISLAEYLISTLKK</sequence>
<feature type="region of interest" description="Disordered" evidence="1">
    <location>
        <begin position="570"/>
        <end position="590"/>
    </location>
</feature>
<protein>
    <submittedName>
        <fullName evidence="3">GUN4 domain-containing protein</fullName>
    </submittedName>
</protein>
<dbReference type="RefSeq" id="WP_190876803.1">
    <property type="nucleotide sequence ID" value="NZ_JACJSK010000001.1"/>
</dbReference>
<gene>
    <name evidence="3" type="ORF">H6G72_00245</name>
</gene>
<dbReference type="Gene3D" id="3.40.220.10">
    <property type="entry name" value="Leucine Aminopeptidase, subunit E, domain 1"/>
    <property type="match status" value="1"/>
</dbReference>
<dbReference type="CDD" id="cd16383">
    <property type="entry name" value="GUN4"/>
    <property type="match status" value="1"/>
</dbReference>
<dbReference type="Proteomes" id="UP000641954">
    <property type="component" value="Unassembled WGS sequence"/>
</dbReference>
<dbReference type="PANTHER" id="PTHR34800">
    <property type="entry name" value="TETRAPYRROLE-BINDING PROTEIN, CHLOROPLASTIC"/>
    <property type="match status" value="1"/>
</dbReference>
<dbReference type="SUPFAM" id="SSF140869">
    <property type="entry name" value="GUN4-like"/>
    <property type="match status" value="1"/>
</dbReference>
<feature type="compositionally biased region" description="Polar residues" evidence="1">
    <location>
        <begin position="570"/>
        <end position="581"/>
    </location>
</feature>
<keyword evidence="4" id="KW-1185">Reference proteome</keyword>
<dbReference type="InterPro" id="IPR043472">
    <property type="entry name" value="Macro_dom-like"/>
</dbReference>
<dbReference type="Gene3D" id="1.25.40.620">
    <property type="match status" value="1"/>
</dbReference>
<dbReference type="Gene3D" id="1.10.10.1770">
    <property type="entry name" value="Gun4-like"/>
    <property type="match status" value="1"/>
</dbReference>
<dbReference type="PANTHER" id="PTHR34800:SF1">
    <property type="entry name" value="TETRAPYRROLE-BINDING PROTEIN, CHLOROPLASTIC"/>
    <property type="match status" value="1"/>
</dbReference>
<proteinExistence type="predicted"/>
<dbReference type="SUPFAM" id="SSF52540">
    <property type="entry name" value="P-loop containing nucleoside triphosphate hydrolases"/>
    <property type="match status" value="1"/>
</dbReference>
<dbReference type="EMBL" id="JACJSK010000001">
    <property type="protein sequence ID" value="MBD2542336.1"/>
    <property type="molecule type" value="Genomic_DNA"/>
</dbReference>
<name>A0ABR8E6G6_9CYAN</name>